<comment type="caution">
    <text evidence="1">The sequence shown here is derived from an EMBL/GenBank/DDBJ whole genome shotgun (WGS) entry which is preliminary data.</text>
</comment>
<protein>
    <submittedName>
        <fullName evidence="1">Uncharacterized protein</fullName>
    </submittedName>
</protein>
<evidence type="ECO:0000313" key="1">
    <source>
        <dbReference type="EMBL" id="KAK2586106.1"/>
    </source>
</evidence>
<evidence type="ECO:0000313" key="2">
    <source>
        <dbReference type="Proteomes" id="UP001258017"/>
    </source>
</evidence>
<organism evidence="1 2">
    <name type="scientific">Odynerus spinipes</name>
    <dbReference type="NCBI Taxonomy" id="1348599"/>
    <lineage>
        <taxon>Eukaryota</taxon>
        <taxon>Metazoa</taxon>
        <taxon>Ecdysozoa</taxon>
        <taxon>Arthropoda</taxon>
        <taxon>Hexapoda</taxon>
        <taxon>Insecta</taxon>
        <taxon>Pterygota</taxon>
        <taxon>Neoptera</taxon>
        <taxon>Endopterygota</taxon>
        <taxon>Hymenoptera</taxon>
        <taxon>Apocrita</taxon>
        <taxon>Aculeata</taxon>
        <taxon>Vespoidea</taxon>
        <taxon>Vespidae</taxon>
        <taxon>Eumeninae</taxon>
        <taxon>Odynerus</taxon>
    </lineage>
</organism>
<accession>A0AAD9RUJ5</accession>
<dbReference type="EMBL" id="JAIFRP010000019">
    <property type="protein sequence ID" value="KAK2586106.1"/>
    <property type="molecule type" value="Genomic_DNA"/>
</dbReference>
<sequence length="75" mass="8754">MKQLIEFSYGKMSLPCDNATSQLLCVRAQKSYEYFYDSNSLVQKSVQRAFVTIDTSFAYFSRTINSDRMSERKTQ</sequence>
<name>A0AAD9RUJ5_9HYME</name>
<proteinExistence type="predicted"/>
<gene>
    <name evidence="1" type="ORF">KPH14_008386</name>
</gene>
<dbReference type="AlphaFoldDB" id="A0AAD9RUJ5"/>
<dbReference type="Proteomes" id="UP001258017">
    <property type="component" value="Unassembled WGS sequence"/>
</dbReference>
<reference evidence="1" key="1">
    <citation type="submission" date="2021-08" db="EMBL/GenBank/DDBJ databases">
        <authorList>
            <person name="Misof B."/>
            <person name="Oliver O."/>
            <person name="Podsiadlowski L."/>
            <person name="Donath A."/>
            <person name="Peters R."/>
            <person name="Mayer C."/>
            <person name="Rust J."/>
            <person name="Gunkel S."/>
            <person name="Lesny P."/>
            <person name="Martin S."/>
            <person name="Oeyen J.P."/>
            <person name="Petersen M."/>
            <person name="Panagiotis P."/>
            <person name="Wilbrandt J."/>
            <person name="Tanja T."/>
        </authorList>
    </citation>
    <scope>NUCLEOTIDE SEQUENCE</scope>
    <source>
        <strain evidence="1">GBR_01_08_01A</strain>
        <tissue evidence="1">Thorax + abdomen</tissue>
    </source>
</reference>
<reference evidence="1" key="2">
    <citation type="journal article" date="2023" name="Commun. Biol.">
        <title>Intrasexual cuticular hydrocarbon dimorphism in a wasp sheds light on hydrocarbon biosynthesis genes in Hymenoptera.</title>
        <authorList>
            <person name="Moris V.C."/>
            <person name="Podsiadlowski L."/>
            <person name="Martin S."/>
            <person name="Oeyen J.P."/>
            <person name="Donath A."/>
            <person name="Petersen M."/>
            <person name="Wilbrandt J."/>
            <person name="Misof B."/>
            <person name="Liedtke D."/>
            <person name="Thamm M."/>
            <person name="Scheiner R."/>
            <person name="Schmitt T."/>
            <person name="Niehuis O."/>
        </authorList>
    </citation>
    <scope>NUCLEOTIDE SEQUENCE</scope>
    <source>
        <strain evidence="1">GBR_01_08_01A</strain>
    </source>
</reference>
<keyword evidence="2" id="KW-1185">Reference proteome</keyword>